<comment type="caution">
    <text evidence="1">The sequence shown here is derived from an EMBL/GenBank/DDBJ whole genome shotgun (WGS) entry which is preliminary data.</text>
</comment>
<accession>A0A372EHT7</accession>
<evidence type="ECO:0000313" key="2">
    <source>
        <dbReference type="Proteomes" id="UP000261931"/>
    </source>
</evidence>
<dbReference type="Pfam" id="PF18143">
    <property type="entry name" value="HAD_SAK_2"/>
    <property type="match status" value="1"/>
</dbReference>
<protein>
    <submittedName>
        <fullName evidence="1">Uncharacterized protein</fullName>
    </submittedName>
</protein>
<organism evidence="1 2">
    <name type="scientific">Hydrogenophaga borbori</name>
    <dbReference type="NCBI Taxonomy" id="2294117"/>
    <lineage>
        <taxon>Bacteria</taxon>
        <taxon>Pseudomonadati</taxon>
        <taxon>Pseudomonadota</taxon>
        <taxon>Betaproteobacteria</taxon>
        <taxon>Burkholderiales</taxon>
        <taxon>Comamonadaceae</taxon>
        <taxon>Hydrogenophaga</taxon>
    </lineage>
</organism>
<gene>
    <name evidence="1" type="ORF">DY262_14685</name>
</gene>
<name>A0A372EHT7_9BURK</name>
<dbReference type="EMBL" id="QVLS01000008">
    <property type="protein sequence ID" value="RFP77985.1"/>
    <property type="molecule type" value="Genomic_DNA"/>
</dbReference>
<dbReference type="Proteomes" id="UP000261931">
    <property type="component" value="Unassembled WGS sequence"/>
</dbReference>
<dbReference type="AlphaFoldDB" id="A0A372EHT7"/>
<proteinExistence type="predicted"/>
<reference evidence="1 2" key="1">
    <citation type="submission" date="2018-08" db="EMBL/GenBank/DDBJ databases">
        <title>Hydrogenophaga sp. LA-38 isolated from sludge.</title>
        <authorList>
            <person name="Im W.-T."/>
        </authorList>
    </citation>
    <scope>NUCLEOTIDE SEQUENCE [LARGE SCALE GENOMIC DNA]</scope>
    <source>
        <strain evidence="1 2">LA-38</strain>
    </source>
</reference>
<keyword evidence="2" id="KW-1185">Reference proteome</keyword>
<sequence>MLHPVGAPRDWLLDKAGMLSAALKDLEGVEIVVSSGWAAYHPLPEIQALFQPWPALQARVVGRTEPWARPPGHGAAMPERERQCRDWLRANGRSARHWLAIDNQRHHFAARDRLVLVDGRQGLRVGNLYRLVEMIHRLRREA</sequence>
<evidence type="ECO:0000313" key="1">
    <source>
        <dbReference type="EMBL" id="RFP77985.1"/>
    </source>
</evidence>